<dbReference type="GO" id="GO:0003723">
    <property type="term" value="F:RNA binding"/>
    <property type="evidence" value="ECO:0007669"/>
    <property type="project" value="InterPro"/>
</dbReference>
<dbReference type="GO" id="GO:0034518">
    <property type="term" value="C:RNA cap binding complex"/>
    <property type="evidence" value="ECO:0007669"/>
    <property type="project" value="TreeGrafter"/>
</dbReference>
<evidence type="ECO:0000256" key="1">
    <source>
        <dbReference type="SAM" id="MobiDB-lite"/>
    </source>
</evidence>
<dbReference type="PANTHER" id="PTHR20849:SF2">
    <property type="entry name" value="EUKARYOTIC TRANSLATION INITIATION FACTOR 4E-BINDING PROTEIN MEXTLI"/>
    <property type="match status" value="1"/>
</dbReference>
<dbReference type="Pfam" id="PF00013">
    <property type="entry name" value="KH_1"/>
    <property type="match status" value="1"/>
</dbReference>
<dbReference type="PANTHER" id="PTHR20849">
    <property type="entry name" value="EUKARYOTIC TRANSLATION INITIATION FACTOR 4E-BINDING PROTEIN MEXTLI"/>
    <property type="match status" value="1"/>
</dbReference>
<proteinExistence type="predicted"/>
<dbReference type="Gene3D" id="1.25.40.180">
    <property type="match status" value="1"/>
</dbReference>
<dbReference type="InterPro" id="IPR004088">
    <property type="entry name" value="KH_dom_type_1"/>
</dbReference>
<comment type="caution">
    <text evidence="3">The sequence shown here is derived from an EMBL/GenBank/DDBJ whole genome shotgun (WGS) entry which is preliminary data.</text>
</comment>
<dbReference type="GO" id="GO:1901190">
    <property type="term" value="P:regulation of formation of translation initiation ternary complex"/>
    <property type="evidence" value="ECO:0007669"/>
    <property type="project" value="TreeGrafter"/>
</dbReference>
<protein>
    <recommendedName>
        <fullName evidence="2">K Homology domain-containing protein</fullName>
    </recommendedName>
</protein>
<feature type="domain" description="K Homology" evidence="2">
    <location>
        <begin position="209"/>
        <end position="253"/>
    </location>
</feature>
<dbReference type="AlphaFoldDB" id="A0A922IH69"/>
<dbReference type="GO" id="GO:0005737">
    <property type="term" value="C:cytoplasm"/>
    <property type="evidence" value="ECO:0007669"/>
    <property type="project" value="TreeGrafter"/>
</dbReference>
<accession>A0A922IH69</accession>
<feature type="region of interest" description="Disordered" evidence="1">
    <location>
        <begin position="266"/>
        <end position="289"/>
    </location>
</feature>
<organism evidence="3 4">
    <name type="scientific">Dermatophagoides farinae</name>
    <name type="common">American house dust mite</name>
    <dbReference type="NCBI Taxonomy" id="6954"/>
    <lineage>
        <taxon>Eukaryota</taxon>
        <taxon>Metazoa</taxon>
        <taxon>Ecdysozoa</taxon>
        <taxon>Arthropoda</taxon>
        <taxon>Chelicerata</taxon>
        <taxon>Arachnida</taxon>
        <taxon>Acari</taxon>
        <taxon>Acariformes</taxon>
        <taxon>Sarcoptiformes</taxon>
        <taxon>Astigmata</taxon>
        <taxon>Psoroptidia</taxon>
        <taxon>Analgoidea</taxon>
        <taxon>Pyroglyphidae</taxon>
        <taxon>Dermatophagoidinae</taxon>
        <taxon>Dermatophagoides</taxon>
    </lineage>
</organism>
<evidence type="ECO:0000313" key="4">
    <source>
        <dbReference type="Proteomes" id="UP000790347"/>
    </source>
</evidence>
<gene>
    <name evidence="3" type="ORF">DERF_003470</name>
</gene>
<dbReference type="InterPro" id="IPR040160">
    <property type="entry name" value="Mxt"/>
</dbReference>
<dbReference type="GO" id="GO:0045727">
    <property type="term" value="P:positive regulation of translation"/>
    <property type="evidence" value="ECO:0007669"/>
    <property type="project" value="InterPro"/>
</dbReference>
<keyword evidence="4" id="KW-1185">Reference proteome</keyword>
<name>A0A922IH69_DERFA</name>
<dbReference type="EMBL" id="ASGP02000001">
    <property type="protein sequence ID" value="KAH9529593.1"/>
    <property type="molecule type" value="Genomic_DNA"/>
</dbReference>
<evidence type="ECO:0000259" key="2">
    <source>
        <dbReference type="Pfam" id="PF00013"/>
    </source>
</evidence>
<feature type="compositionally biased region" description="Low complexity" evidence="1">
    <location>
        <begin position="272"/>
        <end position="289"/>
    </location>
</feature>
<reference evidence="3" key="2">
    <citation type="journal article" date="2022" name="Res Sq">
        <title>Comparative Genomics Reveals Insights into the Divergent Evolution of Astigmatic Mites and Household Pest Adaptations.</title>
        <authorList>
            <person name="Xiong Q."/>
            <person name="Wan A.T.-Y."/>
            <person name="Liu X.-Y."/>
            <person name="Fung C.S.-H."/>
            <person name="Xiao X."/>
            <person name="Malainual N."/>
            <person name="Hou J."/>
            <person name="Wang L."/>
            <person name="Wang M."/>
            <person name="Yang K."/>
            <person name="Cui Y."/>
            <person name="Leung E."/>
            <person name="Nong W."/>
            <person name="Shin S.-K."/>
            <person name="Au S."/>
            <person name="Jeong K.Y."/>
            <person name="Chew F.T."/>
            <person name="Hui J."/>
            <person name="Leung T.F."/>
            <person name="Tungtrongchitr A."/>
            <person name="Zhong N."/>
            <person name="Liu Z."/>
            <person name="Tsui S."/>
        </authorList>
    </citation>
    <scope>NUCLEOTIDE SEQUENCE</scope>
    <source>
        <strain evidence="3">Derf</strain>
        <tissue evidence="3">Whole organism</tissue>
    </source>
</reference>
<dbReference type="GO" id="GO:0008190">
    <property type="term" value="F:eukaryotic initiation factor 4E binding"/>
    <property type="evidence" value="ECO:0007669"/>
    <property type="project" value="InterPro"/>
</dbReference>
<sequence length="387" mass="44639">MDESLKEDQSHSHNNIDDIEMISLSDENLADMLITKYDYLDSCIANEKFDAQLCSNLVLLLKFILENGHHMDDDANHREQMNMFFTLFRNILRNHLKCLPDSINLLILRLIEIRASKWKIKSSIEEYYMKKVDKLQSNNNMFRPNNYRSYNEKSSGYSNIRISKSYSDVINANNNADGSPPKNSKLLKMNAKGVYKDEVSIKNSDSGKGKIHMIEEMSDTIISFQKVSPTAKERLVLISGYNRESIEKAKNLIDVTIRQNISPIPFESHETSNFNKNSSNSNNSGKNNASSDTTDIFSYSFSFNFNNKNIQIKISDSIIGKKLEHFLNKFNFINFLINENFVNHDKEISKSSCDQKKTIITYDRDFLISLRESHMNFDDSLTKASIM</sequence>
<dbReference type="InterPro" id="IPR036612">
    <property type="entry name" value="KH_dom_type_1_sf"/>
</dbReference>
<reference evidence="3" key="1">
    <citation type="submission" date="2013-05" db="EMBL/GenBank/DDBJ databases">
        <authorList>
            <person name="Yim A.K.Y."/>
            <person name="Chan T.F."/>
            <person name="Ji K.M."/>
            <person name="Liu X.Y."/>
            <person name="Zhou J.W."/>
            <person name="Li R.Q."/>
            <person name="Yang K.Y."/>
            <person name="Li J."/>
            <person name="Li M."/>
            <person name="Law P.T.W."/>
            <person name="Wu Y.L."/>
            <person name="Cai Z.L."/>
            <person name="Qin H."/>
            <person name="Bao Y."/>
            <person name="Leung R.K.K."/>
            <person name="Ng P.K.S."/>
            <person name="Zou J."/>
            <person name="Zhong X.J."/>
            <person name="Ran P.X."/>
            <person name="Zhong N.S."/>
            <person name="Liu Z.G."/>
            <person name="Tsui S.K.W."/>
        </authorList>
    </citation>
    <scope>NUCLEOTIDE SEQUENCE</scope>
    <source>
        <strain evidence="3">Derf</strain>
        <tissue evidence="3">Whole organism</tissue>
    </source>
</reference>
<dbReference type="Proteomes" id="UP000790347">
    <property type="component" value="Unassembled WGS sequence"/>
</dbReference>
<dbReference type="GO" id="GO:0003743">
    <property type="term" value="F:translation initiation factor activity"/>
    <property type="evidence" value="ECO:0007669"/>
    <property type="project" value="TreeGrafter"/>
</dbReference>
<dbReference type="SUPFAM" id="SSF54791">
    <property type="entry name" value="Eukaryotic type KH-domain (KH-domain type I)"/>
    <property type="match status" value="1"/>
</dbReference>
<evidence type="ECO:0000313" key="3">
    <source>
        <dbReference type="EMBL" id="KAH9529593.1"/>
    </source>
</evidence>